<dbReference type="OrthoDB" id="439808at2759"/>
<dbReference type="InterPro" id="IPR012677">
    <property type="entry name" value="Nucleotide-bd_a/b_plait_sf"/>
</dbReference>
<reference evidence="5" key="1">
    <citation type="submission" date="2017-07" db="EMBL/GenBank/DDBJ databases">
        <title>Taro Niue Genome Assembly and Annotation.</title>
        <authorList>
            <person name="Atibalentja N."/>
            <person name="Keating K."/>
            <person name="Fields C.J."/>
        </authorList>
    </citation>
    <scope>NUCLEOTIDE SEQUENCE</scope>
    <source>
        <strain evidence="5">Niue_2</strain>
        <tissue evidence="5">Leaf</tissue>
    </source>
</reference>
<feature type="compositionally biased region" description="Gly residues" evidence="3">
    <location>
        <begin position="17"/>
        <end position="28"/>
    </location>
</feature>
<dbReference type="InterPro" id="IPR000504">
    <property type="entry name" value="RRM_dom"/>
</dbReference>
<proteinExistence type="predicted"/>
<sequence length="278" mass="29718">MAQQQQQQQQQQRQFQVGGGNAGGGGPTGDTTYTKIFVGGLAWETQRETMRRYFEQFGEIQEAVVIRDKNTGRSKGYGFVTFKDAESVRTACQDPLPVIDGRRANCNLACLGAATHHRSRPPTPGQHAYHGPSTPATTAYFHQPTHYALPFSVYGYSGEYSQENMYPMSYYSVGGGGGGAGGHHHQFSPYYAAAAAAAELGVFPNFYPYYAQGSQGQGSGFELQYPQMLQYPYGPQSYGAGILSLPASAAASTGVTPAPVGPSPSQQPGMAAEQKSLA</sequence>
<evidence type="ECO:0000259" key="4">
    <source>
        <dbReference type="PROSITE" id="PS50102"/>
    </source>
</evidence>
<feature type="domain" description="RRM" evidence="4">
    <location>
        <begin position="34"/>
        <end position="103"/>
    </location>
</feature>
<keyword evidence="1 2" id="KW-0694">RNA-binding</keyword>
<dbReference type="PROSITE" id="PS50102">
    <property type="entry name" value="RRM"/>
    <property type="match status" value="1"/>
</dbReference>
<dbReference type="GO" id="GO:0003723">
    <property type="term" value="F:RNA binding"/>
    <property type="evidence" value="ECO:0007669"/>
    <property type="project" value="UniProtKB-UniRule"/>
</dbReference>
<evidence type="ECO:0000256" key="2">
    <source>
        <dbReference type="PROSITE-ProRule" id="PRU00176"/>
    </source>
</evidence>
<evidence type="ECO:0000256" key="1">
    <source>
        <dbReference type="ARBA" id="ARBA00022884"/>
    </source>
</evidence>
<dbReference type="CDD" id="cd12384">
    <property type="entry name" value="RRM_RBM24_RBM38_like"/>
    <property type="match status" value="1"/>
</dbReference>
<name>A0A843V4E7_COLES</name>
<evidence type="ECO:0000313" key="5">
    <source>
        <dbReference type="EMBL" id="MQL90928.1"/>
    </source>
</evidence>
<dbReference type="Proteomes" id="UP000652761">
    <property type="component" value="Unassembled WGS sequence"/>
</dbReference>
<dbReference type="PANTHER" id="PTHR11176:SF22">
    <property type="entry name" value="RNA-BINDING PROTEIN 38-LIKE ISOFORM X1"/>
    <property type="match status" value="1"/>
</dbReference>
<dbReference type="SUPFAM" id="SSF54928">
    <property type="entry name" value="RNA-binding domain, RBD"/>
    <property type="match status" value="1"/>
</dbReference>
<gene>
    <name evidence="5" type="ORF">Taro_023526</name>
</gene>
<feature type="region of interest" description="Disordered" evidence="3">
    <location>
        <begin position="252"/>
        <end position="278"/>
    </location>
</feature>
<dbReference type="Gene3D" id="3.30.70.330">
    <property type="match status" value="1"/>
</dbReference>
<evidence type="ECO:0000256" key="3">
    <source>
        <dbReference type="SAM" id="MobiDB-lite"/>
    </source>
</evidence>
<organism evidence="5 6">
    <name type="scientific">Colocasia esculenta</name>
    <name type="common">Wild taro</name>
    <name type="synonym">Arum esculentum</name>
    <dbReference type="NCBI Taxonomy" id="4460"/>
    <lineage>
        <taxon>Eukaryota</taxon>
        <taxon>Viridiplantae</taxon>
        <taxon>Streptophyta</taxon>
        <taxon>Embryophyta</taxon>
        <taxon>Tracheophyta</taxon>
        <taxon>Spermatophyta</taxon>
        <taxon>Magnoliopsida</taxon>
        <taxon>Liliopsida</taxon>
        <taxon>Araceae</taxon>
        <taxon>Aroideae</taxon>
        <taxon>Colocasieae</taxon>
        <taxon>Colocasia</taxon>
    </lineage>
</organism>
<dbReference type="AlphaFoldDB" id="A0A843V4E7"/>
<feature type="compositionally biased region" description="Low complexity" evidence="3">
    <location>
        <begin position="1"/>
        <end position="16"/>
    </location>
</feature>
<comment type="caution">
    <text evidence="5">The sequence shown here is derived from an EMBL/GenBank/DDBJ whole genome shotgun (WGS) entry which is preliminary data.</text>
</comment>
<keyword evidence="6" id="KW-1185">Reference proteome</keyword>
<dbReference type="EMBL" id="NMUH01001286">
    <property type="protein sequence ID" value="MQL90928.1"/>
    <property type="molecule type" value="Genomic_DNA"/>
</dbReference>
<protein>
    <recommendedName>
        <fullName evidence="4">RRM domain-containing protein</fullName>
    </recommendedName>
</protein>
<dbReference type="SMART" id="SM00360">
    <property type="entry name" value="RRM"/>
    <property type="match status" value="1"/>
</dbReference>
<evidence type="ECO:0000313" key="6">
    <source>
        <dbReference type="Proteomes" id="UP000652761"/>
    </source>
</evidence>
<dbReference type="InterPro" id="IPR035979">
    <property type="entry name" value="RBD_domain_sf"/>
</dbReference>
<dbReference type="PANTHER" id="PTHR11176">
    <property type="entry name" value="BOULE-RELATED"/>
    <property type="match status" value="1"/>
</dbReference>
<accession>A0A843V4E7</accession>
<dbReference type="Pfam" id="PF00076">
    <property type="entry name" value="RRM_1"/>
    <property type="match status" value="1"/>
</dbReference>
<feature type="region of interest" description="Disordered" evidence="3">
    <location>
        <begin position="1"/>
        <end position="31"/>
    </location>
</feature>